<evidence type="ECO:0000313" key="1">
    <source>
        <dbReference type="EMBL" id="SEC32657.1"/>
    </source>
</evidence>
<dbReference type="Proteomes" id="UP000182241">
    <property type="component" value="Unassembled WGS sequence"/>
</dbReference>
<gene>
    <name evidence="1" type="ORF">SAMN04489793_2022</name>
</gene>
<organism evidence="1 2">
    <name type="scientific">Tsukamurella tyrosinosolvens</name>
    <dbReference type="NCBI Taxonomy" id="57704"/>
    <lineage>
        <taxon>Bacteria</taxon>
        <taxon>Bacillati</taxon>
        <taxon>Actinomycetota</taxon>
        <taxon>Actinomycetes</taxon>
        <taxon>Mycobacteriales</taxon>
        <taxon>Tsukamurellaceae</taxon>
        <taxon>Tsukamurella</taxon>
    </lineage>
</organism>
<reference evidence="2" key="1">
    <citation type="submission" date="2016-10" db="EMBL/GenBank/DDBJ databases">
        <authorList>
            <person name="Varghese N."/>
            <person name="Submissions S."/>
        </authorList>
    </citation>
    <scope>NUCLEOTIDE SEQUENCE [LARGE SCALE GENOMIC DNA]</scope>
    <source>
        <strain evidence="2">DSM 44234</strain>
    </source>
</reference>
<dbReference type="AlphaFoldDB" id="A0A1H4RLA4"/>
<dbReference type="KEGG" id="tsm:ASU32_08855"/>
<dbReference type="EMBL" id="FNSA01000003">
    <property type="protein sequence ID" value="SEC32657.1"/>
    <property type="molecule type" value="Genomic_DNA"/>
</dbReference>
<dbReference type="STRING" id="57704.SAMN04489793_2022"/>
<dbReference type="RefSeq" id="WP_068742261.1">
    <property type="nucleotide sequence ID" value="NZ_CBDRGN010000001.1"/>
</dbReference>
<keyword evidence="2" id="KW-1185">Reference proteome</keyword>
<protein>
    <submittedName>
        <fullName evidence="1">Uncharacterized protein</fullName>
    </submittedName>
</protein>
<proteinExistence type="predicted"/>
<evidence type="ECO:0000313" key="2">
    <source>
        <dbReference type="Proteomes" id="UP000182241"/>
    </source>
</evidence>
<sequence>MIFELEPDAWEREARIVDALADALPAPEPLPLPDDRYAHALGDVPAASDAAARDLHAAAAAELRGLAASIRRRARRAADADRTGAAAIESVR</sequence>
<accession>A0A1H4RLA4</accession>
<name>A0A1H4RLA4_TSUTY</name>